<proteinExistence type="predicted"/>
<feature type="coiled-coil region" evidence="3">
    <location>
        <begin position="535"/>
        <end position="626"/>
    </location>
</feature>
<feature type="domain" description="ABC transporter" evidence="4">
    <location>
        <begin position="4"/>
        <end position="255"/>
    </location>
</feature>
<comment type="caution">
    <text evidence="5">The sequence shown here is derived from an EMBL/GenBank/DDBJ whole genome shotgun (WGS) entry which is preliminary data.</text>
</comment>
<dbReference type="InterPro" id="IPR003593">
    <property type="entry name" value="AAA+_ATPase"/>
</dbReference>
<dbReference type="InterPro" id="IPR037118">
    <property type="entry name" value="Val-tRNA_synth_C_sf"/>
</dbReference>
<dbReference type="Gene3D" id="3.40.50.300">
    <property type="entry name" value="P-loop containing nucleotide triphosphate hydrolases"/>
    <property type="match status" value="2"/>
</dbReference>
<dbReference type="SMART" id="SM00382">
    <property type="entry name" value="AAA"/>
    <property type="match status" value="2"/>
</dbReference>
<keyword evidence="3" id="KW-0175">Coiled coil</keyword>
<gene>
    <name evidence="5" type="ORF">H9637_00020</name>
</gene>
<keyword evidence="1" id="KW-0547">Nucleotide-binding</keyword>
<dbReference type="InterPro" id="IPR051309">
    <property type="entry name" value="ABCF_ATPase"/>
</dbReference>
<keyword evidence="6" id="KW-1185">Reference proteome</keyword>
<evidence type="ECO:0000259" key="4">
    <source>
        <dbReference type="PROSITE" id="PS50893"/>
    </source>
</evidence>
<feature type="domain" description="ABC transporter" evidence="4">
    <location>
        <begin position="319"/>
        <end position="537"/>
    </location>
</feature>
<keyword evidence="2 5" id="KW-0067">ATP-binding</keyword>
<dbReference type="PROSITE" id="PS00211">
    <property type="entry name" value="ABC_TRANSPORTER_1"/>
    <property type="match status" value="1"/>
</dbReference>
<dbReference type="Pfam" id="PF00005">
    <property type="entry name" value="ABC_tran"/>
    <property type="match status" value="2"/>
</dbReference>
<dbReference type="EMBL" id="JACSQB010000002">
    <property type="protein sequence ID" value="MBD8045443.1"/>
    <property type="molecule type" value="Genomic_DNA"/>
</dbReference>
<dbReference type="InterPro" id="IPR003439">
    <property type="entry name" value="ABC_transporter-like_ATP-bd"/>
</dbReference>
<dbReference type="InterPro" id="IPR027417">
    <property type="entry name" value="P-loop_NTPase"/>
</dbReference>
<dbReference type="CDD" id="cd03221">
    <property type="entry name" value="ABCF_EF-3"/>
    <property type="match status" value="2"/>
</dbReference>
<dbReference type="SUPFAM" id="SSF52540">
    <property type="entry name" value="P-loop containing nucleoside triphosphate hydrolases"/>
    <property type="match status" value="2"/>
</dbReference>
<organism evidence="5 6">
    <name type="scientific">Clostridium faecium</name>
    <dbReference type="NCBI Taxonomy" id="2762223"/>
    <lineage>
        <taxon>Bacteria</taxon>
        <taxon>Bacillati</taxon>
        <taxon>Bacillota</taxon>
        <taxon>Clostridia</taxon>
        <taxon>Eubacteriales</taxon>
        <taxon>Clostridiaceae</taxon>
        <taxon>Clostridium</taxon>
    </lineage>
</organism>
<protein>
    <submittedName>
        <fullName evidence="5">ABC-F family ATP-binding cassette domain-containing protein</fullName>
    </submittedName>
</protein>
<dbReference type="Gene3D" id="1.10.287.380">
    <property type="entry name" value="Valyl-tRNA synthetase, C-terminal domain"/>
    <property type="match status" value="1"/>
</dbReference>
<dbReference type="RefSeq" id="WP_191738226.1">
    <property type="nucleotide sequence ID" value="NZ_JACSQB010000002.1"/>
</dbReference>
<sequence>MNLITLEDIYKSYSDKTLLENIKFTITNEDKIGVIGINGTGKSTLLKIIAGIETFESGHITKMNGLTMEYLPQEVVYEEEDTVLEQVFKGSSEVMKVLREYEDTLHKLSLDSNNTVLQKTLISLQSKMDALNGWQLESEAKRILTRLGISNFDDKMKVLSGGQRKRVALASSLISPCDLLILDEPTNHMDNNIIEWMENELRNRKSALLMITHDRYFLDRVANKIIEIDSGNIYEYTGNYSTFIEKKLERIELMQSLERKRQNLYRRELAWVKRGAKARSTKQKARLERFEDIKNSKIEIKDNKIDISTGSSRLGKKIINVEHIYKSFGEKQLIKDFSYIATKEDRVGIVGENGIGKSTLLNILSGRLDADSGIVEFGDTVKLGYFTQENGEMNDELRVIDYIKEIAEFIITKDGSKISASQMLERFMFEGAMQYTPISKLSGGEKRRLYLLRILMESPNVLFLDEPTNDLDIDTLTILEEYLEEFNGSVITVSHDRYFLDKIANQIFAFQGHGEILKVTGNYSDYKEYSEVYLIDEKKDEIINKNREVKKEQVKKEQVKKEKILKFSYKEMKEYEEIDEKIEEKENELDEVKKSISNGGSDFILLQELLEKQNKIEEELDYLMERWTYLNELCEQIKKNKENNL</sequence>
<evidence type="ECO:0000256" key="2">
    <source>
        <dbReference type="ARBA" id="ARBA00022840"/>
    </source>
</evidence>
<dbReference type="PANTHER" id="PTHR42855:SF1">
    <property type="entry name" value="ABC TRANSPORTER DOMAIN-CONTAINING PROTEIN"/>
    <property type="match status" value="1"/>
</dbReference>
<dbReference type="InterPro" id="IPR032524">
    <property type="entry name" value="ABC_tran_C"/>
</dbReference>
<name>A0ABR8YN19_9CLOT</name>
<dbReference type="InterPro" id="IPR032781">
    <property type="entry name" value="ABC_tran_Xtn"/>
</dbReference>
<dbReference type="Pfam" id="PF12848">
    <property type="entry name" value="ABC_tran_Xtn"/>
    <property type="match status" value="1"/>
</dbReference>
<accession>A0ABR8YN19</accession>
<evidence type="ECO:0000256" key="3">
    <source>
        <dbReference type="SAM" id="Coils"/>
    </source>
</evidence>
<dbReference type="Pfam" id="PF16326">
    <property type="entry name" value="ABC_tran_CTD"/>
    <property type="match status" value="1"/>
</dbReference>
<dbReference type="PANTHER" id="PTHR42855">
    <property type="entry name" value="ABC TRANSPORTER ATP-BINDING SUBUNIT"/>
    <property type="match status" value="1"/>
</dbReference>
<evidence type="ECO:0000256" key="1">
    <source>
        <dbReference type="ARBA" id="ARBA00022741"/>
    </source>
</evidence>
<dbReference type="GO" id="GO:0005524">
    <property type="term" value="F:ATP binding"/>
    <property type="evidence" value="ECO:0007669"/>
    <property type="project" value="UniProtKB-KW"/>
</dbReference>
<dbReference type="Proteomes" id="UP000627166">
    <property type="component" value="Unassembled WGS sequence"/>
</dbReference>
<reference evidence="5 6" key="1">
    <citation type="submission" date="2020-08" db="EMBL/GenBank/DDBJ databases">
        <title>A Genomic Blueprint of the Chicken Gut Microbiome.</title>
        <authorList>
            <person name="Gilroy R."/>
            <person name="Ravi A."/>
            <person name="Getino M."/>
            <person name="Pursley I."/>
            <person name="Horton D.L."/>
            <person name="Alikhan N.-F."/>
            <person name="Baker D."/>
            <person name="Gharbi K."/>
            <person name="Hall N."/>
            <person name="Watson M."/>
            <person name="Adriaenssens E.M."/>
            <person name="Foster-Nyarko E."/>
            <person name="Jarju S."/>
            <person name="Secka A."/>
            <person name="Antonio M."/>
            <person name="Oren A."/>
            <person name="Chaudhuri R."/>
            <person name="La Ragione R.M."/>
            <person name="Hildebrand F."/>
            <person name="Pallen M.J."/>
        </authorList>
    </citation>
    <scope>NUCLEOTIDE SEQUENCE [LARGE SCALE GENOMIC DNA]</scope>
    <source>
        <strain evidence="5 6">N37</strain>
    </source>
</reference>
<dbReference type="InterPro" id="IPR017871">
    <property type="entry name" value="ABC_transporter-like_CS"/>
</dbReference>
<dbReference type="PROSITE" id="PS50893">
    <property type="entry name" value="ABC_TRANSPORTER_2"/>
    <property type="match status" value="2"/>
</dbReference>
<evidence type="ECO:0000313" key="5">
    <source>
        <dbReference type="EMBL" id="MBD8045443.1"/>
    </source>
</evidence>
<evidence type="ECO:0000313" key="6">
    <source>
        <dbReference type="Proteomes" id="UP000627166"/>
    </source>
</evidence>